<dbReference type="OrthoDB" id="9792139at2"/>
<feature type="domain" description="RagB/SusD" evidence="7">
    <location>
        <begin position="343"/>
        <end position="439"/>
    </location>
</feature>
<evidence type="ECO:0000259" key="8">
    <source>
        <dbReference type="Pfam" id="PF14322"/>
    </source>
</evidence>
<dbReference type="Gene3D" id="1.25.40.390">
    <property type="match status" value="1"/>
</dbReference>
<sequence length="479" mass="52137">MKNLYLTLIAAILIVSCSDTEALNPVNQTRISDANAFATPQRIEQLVLGIYGGVKVGNFYGGRFFNYQDVRGPEFINERNNGVTNLFTWSFGVQSATNEVQNLWGAAYTAINRSNIVISGLETATVSAALKTRYLAEARFLRALSYYSLVTLYAKPYTQDNGASPGLPLRLLPETSSGNSNLVRSSVADIYNQVIDDLNFAELNLPLTNGLAINNTSRAHRNTAIALKTRVYLSMGKYPEVVTEGNKIVSATAPFTATSGVPNALASSIGTVFARATTAENVFSFAYSSNDTPGTQNSLVFYYNSTSNGGSEYSLAPTGIVSNTGWKTTDARRSFNVVTGGKTWVHKWTSPQADPDFVPVIRYSEVLLNLSEALVRSSNSLDARAIQLLNAVRGRSDATTVFTSASFTNVQALLDQIAIERRIELLGEGFSSPDIMRLKQNFPAKGLAPLVITTDTQYLWPIPLNELLYNKLAVQNPGH</sequence>
<dbReference type="InterPro" id="IPR011990">
    <property type="entry name" value="TPR-like_helical_dom_sf"/>
</dbReference>
<comment type="subcellular location">
    <subcellularLocation>
        <location evidence="1">Cell outer membrane</location>
    </subcellularLocation>
</comment>
<dbReference type="PROSITE" id="PS51257">
    <property type="entry name" value="PROKAR_LIPOPROTEIN"/>
    <property type="match status" value="1"/>
</dbReference>
<accession>A0A1M7BHG8</accession>
<organism evidence="9 10">
    <name type="scientific">Flavobacterium xanthum</name>
    <dbReference type="NCBI Taxonomy" id="69322"/>
    <lineage>
        <taxon>Bacteria</taxon>
        <taxon>Pseudomonadati</taxon>
        <taxon>Bacteroidota</taxon>
        <taxon>Flavobacteriia</taxon>
        <taxon>Flavobacteriales</taxon>
        <taxon>Flavobacteriaceae</taxon>
        <taxon>Flavobacterium</taxon>
    </lineage>
</organism>
<name>A0A1M7BHG8_9FLAO</name>
<feature type="domain" description="SusD-like N-terminal" evidence="8">
    <location>
        <begin position="93"/>
        <end position="233"/>
    </location>
</feature>
<dbReference type="EMBL" id="FRBU01000009">
    <property type="protein sequence ID" value="SHL54478.1"/>
    <property type="molecule type" value="Genomic_DNA"/>
</dbReference>
<dbReference type="Pfam" id="PF14322">
    <property type="entry name" value="SusD-like_3"/>
    <property type="match status" value="1"/>
</dbReference>
<dbReference type="STRING" id="69322.SAMN05443669_100915"/>
<dbReference type="InterPro" id="IPR012944">
    <property type="entry name" value="SusD_RagB_dom"/>
</dbReference>
<dbReference type="Proteomes" id="UP000184260">
    <property type="component" value="Unassembled WGS sequence"/>
</dbReference>
<evidence type="ECO:0000256" key="5">
    <source>
        <dbReference type="ARBA" id="ARBA00023237"/>
    </source>
</evidence>
<evidence type="ECO:0000256" key="6">
    <source>
        <dbReference type="SAM" id="SignalP"/>
    </source>
</evidence>
<dbReference type="CDD" id="cd08977">
    <property type="entry name" value="SusD"/>
    <property type="match status" value="1"/>
</dbReference>
<dbReference type="SUPFAM" id="SSF48452">
    <property type="entry name" value="TPR-like"/>
    <property type="match status" value="1"/>
</dbReference>
<feature type="chain" id="PRO_5012455203" evidence="6">
    <location>
        <begin position="23"/>
        <end position="479"/>
    </location>
</feature>
<keyword evidence="3 6" id="KW-0732">Signal</keyword>
<dbReference type="InterPro" id="IPR033985">
    <property type="entry name" value="SusD-like_N"/>
</dbReference>
<protein>
    <submittedName>
        <fullName evidence="9">SusD family protein</fullName>
    </submittedName>
</protein>
<dbReference type="Pfam" id="PF07980">
    <property type="entry name" value="SusD_RagB"/>
    <property type="match status" value="1"/>
</dbReference>
<keyword evidence="4" id="KW-0472">Membrane</keyword>
<gene>
    <name evidence="9" type="ORF">SAMN05443669_100915</name>
</gene>
<evidence type="ECO:0000256" key="1">
    <source>
        <dbReference type="ARBA" id="ARBA00004442"/>
    </source>
</evidence>
<feature type="signal peptide" evidence="6">
    <location>
        <begin position="1"/>
        <end position="22"/>
    </location>
</feature>
<dbReference type="GO" id="GO:0009279">
    <property type="term" value="C:cell outer membrane"/>
    <property type="evidence" value="ECO:0007669"/>
    <property type="project" value="UniProtKB-SubCell"/>
</dbReference>
<evidence type="ECO:0000256" key="3">
    <source>
        <dbReference type="ARBA" id="ARBA00022729"/>
    </source>
</evidence>
<proteinExistence type="inferred from homology"/>
<dbReference type="RefSeq" id="WP_073352658.1">
    <property type="nucleotide sequence ID" value="NZ_FRBU01000009.1"/>
</dbReference>
<evidence type="ECO:0000256" key="4">
    <source>
        <dbReference type="ARBA" id="ARBA00023136"/>
    </source>
</evidence>
<evidence type="ECO:0000313" key="9">
    <source>
        <dbReference type="EMBL" id="SHL54478.1"/>
    </source>
</evidence>
<keyword evidence="10" id="KW-1185">Reference proteome</keyword>
<reference evidence="10" key="1">
    <citation type="submission" date="2016-11" db="EMBL/GenBank/DDBJ databases">
        <authorList>
            <person name="Varghese N."/>
            <person name="Submissions S."/>
        </authorList>
    </citation>
    <scope>NUCLEOTIDE SEQUENCE [LARGE SCALE GENOMIC DNA]</scope>
    <source>
        <strain evidence="10">DSM 3661</strain>
    </source>
</reference>
<evidence type="ECO:0000256" key="2">
    <source>
        <dbReference type="ARBA" id="ARBA00006275"/>
    </source>
</evidence>
<evidence type="ECO:0000259" key="7">
    <source>
        <dbReference type="Pfam" id="PF07980"/>
    </source>
</evidence>
<dbReference type="AlphaFoldDB" id="A0A1M7BHG8"/>
<comment type="similarity">
    <text evidence="2">Belongs to the SusD family.</text>
</comment>
<keyword evidence="5" id="KW-0998">Cell outer membrane</keyword>
<evidence type="ECO:0000313" key="10">
    <source>
        <dbReference type="Proteomes" id="UP000184260"/>
    </source>
</evidence>